<feature type="compositionally biased region" description="Polar residues" evidence="1">
    <location>
        <begin position="274"/>
        <end position="290"/>
    </location>
</feature>
<dbReference type="RefSeq" id="XP_007407099.1">
    <property type="nucleotide sequence ID" value="XM_007407037.1"/>
</dbReference>
<proteinExistence type="predicted"/>
<feature type="compositionally biased region" description="Acidic residues" evidence="1">
    <location>
        <begin position="1054"/>
        <end position="1068"/>
    </location>
</feature>
<feature type="compositionally biased region" description="Low complexity" evidence="1">
    <location>
        <begin position="935"/>
        <end position="984"/>
    </location>
</feature>
<feature type="region of interest" description="Disordered" evidence="1">
    <location>
        <begin position="755"/>
        <end position="783"/>
    </location>
</feature>
<feature type="region of interest" description="Disordered" evidence="1">
    <location>
        <begin position="814"/>
        <end position="1074"/>
    </location>
</feature>
<feature type="compositionally biased region" description="Low complexity" evidence="1">
    <location>
        <begin position="828"/>
        <end position="847"/>
    </location>
</feature>
<dbReference type="EMBL" id="GL883097">
    <property type="protein sequence ID" value="EGG09372.1"/>
    <property type="molecule type" value="Genomic_DNA"/>
</dbReference>
<feature type="compositionally biased region" description="Polar residues" evidence="1">
    <location>
        <begin position="584"/>
        <end position="599"/>
    </location>
</feature>
<gene>
    <name evidence="2" type="ORF">MELLADRAFT_95815</name>
</gene>
<feature type="compositionally biased region" description="Polar residues" evidence="1">
    <location>
        <begin position="859"/>
        <end position="876"/>
    </location>
</feature>
<keyword evidence="3" id="KW-1185">Reference proteome</keyword>
<accession>F4RDB5</accession>
<dbReference type="HOGENOM" id="CLU_246146_0_0_1"/>
<evidence type="ECO:0000256" key="1">
    <source>
        <dbReference type="SAM" id="MobiDB-lite"/>
    </source>
</evidence>
<feature type="compositionally biased region" description="Polar residues" evidence="1">
    <location>
        <begin position="298"/>
        <end position="316"/>
    </location>
</feature>
<feature type="compositionally biased region" description="Polar residues" evidence="1">
    <location>
        <begin position="408"/>
        <end position="425"/>
    </location>
</feature>
<feature type="region of interest" description="Disordered" evidence="1">
    <location>
        <begin position="456"/>
        <end position="475"/>
    </location>
</feature>
<feature type="region of interest" description="Disordered" evidence="1">
    <location>
        <begin position="19"/>
        <end position="55"/>
    </location>
</feature>
<evidence type="ECO:0000313" key="2">
    <source>
        <dbReference type="EMBL" id="EGG09372.1"/>
    </source>
</evidence>
<feature type="compositionally biased region" description="Polar residues" evidence="1">
    <location>
        <begin position="925"/>
        <end position="934"/>
    </location>
</feature>
<feature type="compositionally biased region" description="Basic residues" evidence="1">
    <location>
        <begin position="1328"/>
        <end position="1337"/>
    </location>
</feature>
<dbReference type="OrthoDB" id="2500748at2759"/>
<dbReference type="KEGG" id="mlr:MELLADRAFT_95815"/>
<dbReference type="InParanoid" id="F4RDB5"/>
<dbReference type="VEuPathDB" id="FungiDB:MELLADRAFT_95815"/>
<feature type="compositionally biased region" description="Basic and acidic residues" evidence="1">
    <location>
        <begin position="1037"/>
        <end position="1053"/>
    </location>
</feature>
<feature type="region of interest" description="Disordered" evidence="1">
    <location>
        <begin position="487"/>
        <end position="521"/>
    </location>
</feature>
<organism evidence="3">
    <name type="scientific">Melampsora larici-populina (strain 98AG31 / pathotype 3-4-7)</name>
    <name type="common">Poplar leaf rust fungus</name>
    <dbReference type="NCBI Taxonomy" id="747676"/>
    <lineage>
        <taxon>Eukaryota</taxon>
        <taxon>Fungi</taxon>
        <taxon>Dikarya</taxon>
        <taxon>Basidiomycota</taxon>
        <taxon>Pucciniomycotina</taxon>
        <taxon>Pucciniomycetes</taxon>
        <taxon>Pucciniales</taxon>
        <taxon>Melampsoraceae</taxon>
        <taxon>Melampsora</taxon>
    </lineage>
</organism>
<feature type="compositionally biased region" description="Basic and acidic residues" evidence="1">
    <location>
        <begin position="333"/>
        <end position="343"/>
    </location>
</feature>
<protein>
    <submittedName>
        <fullName evidence="2">Uncharacterized protein</fullName>
    </submittedName>
</protein>
<evidence type="ECO:0000313" key="3">
    <source>
        <dbReference type="Proteomes" id="UP000001072"/>
    </source>
</evidence>
<feature type="region of interest" description="Disordered" evidence="1">
    <location>
        <begin position="388"/>
        <end position="426"/>
    </location>
</feature>
<sequence length="1485" mass="166410">MSQIYRRSLFYNLQTDTQHKQSSKLLDLEASPDPAPYTPPLSRPISNSINGDGDERNELSELFEDIEQLVAPPHVLVKENLLQPAPPLHAIYNPSLVTPGAPSHPSARHRIAKMPYHLSTNHHSAVISLLKRSRSPDSLFDNIHLEPIVPQKRPNSSHNHDEGIRKRSCLPLSYTNTQQLLSGRFPITPEDLAAPTVPQKRSHVSQYEEMYLKRACAASDYPSDQQAPKLRPTKLADQSGMGSSYTFTFCSPWPQGILQPLEADMGLSGQIEQPCNSYQTLSPTNNTDSKFPNPPYVDNQNLTRSPNQPGSPSQDARFNEVSDASHAQFTESIGRKLTNERNQNRPSSAPHQFNPAPECAPSSTSASRAQSQVYASEPYLDAQILSTTDRFSSSSSQDGPFHPKCRNIPTSTQPQEDSTRISNPPQDCLSGFPLRLDQFQFDFGENHNTRFVVIEDPPPIFDQRPDNAPSHTQRDFFQQAQTQPTALTSLPDSRQSSRTSICSANNQQYHERSSNQSGRLSRMSYCSTHVQQPNPQPAQVATTIYQHPLLAISSRSSRVSTHQHSSDQIGVINQFSNELLEGDQNPSHDQSSTYTQARVTTPDPERSVPQVCAIKSPGYPKHLKSACSTIPNGIGSGLFRPDSSQTNTRPAFHPQYHLVPQPQEFQTHHEPDLVTHATKQRGISVPPYEEHTRLYRPKLPNPPSANPQIFYPNRAFLQAPTPVFHMANQVKFDIGRDHIPSFGALLATPSLVQSFNTRPGERTSQTQRDIFQQPSPQPINVSLSRPSLRMSISPVQKQPPLQRGQSSWVLSAANNPQAAPYPPTDLQANSRPTAPRAASRPAAQAAQGDTSAYHHLPTASASTSMEIDNDTSTSRVLSAANNPCAAPYPPPHPVPRPTDLQASSRPADQGVPRRLDPHVARRRTTPQAASGPTSRPTARPTASQAASRAAAQAAQSGPTSRPTARPTAPRAASRPAAQAAQRKASAYHHRPTASTSISMEIDTDTSTSNSQETEDLHELDDDDNDSGEDHQEDLDQEDQHGEDKDKDNQHREDKDEDEQDTEESDLDGVYDLVETRKYQNRKSARRVKKTIARHNAARLEKLAKPPAECSQYERLAIAIHHFNNMLLGIVRKGRGRKGNRFLPLPPSDKEYSVWDKRKVERRRLMDKSSEQARSRYQRKYPSALPAQLARVGDHAAEEAISTIPPVKFTLLVPLRNSGVRYSTTMASTCEATLALSGFTRFTYDWTDSFKSKWNEAVSAIILQEWEKCYRRGDANDYYVDVHQVTAKNIREVLERWFNTKVREYVNQCGQEGGKKRKQPHEQEVLKEKSRRRQSQKKVCKLRKDTFKRFFPENRALGIILSERSVHSEDEVDADGHSYRKQKLWRHRDLTEFLHELDKLHIKDQQSEQASTSALKALDRGPYTDTDDADFLARPPKGFPKSLLNQEFMKHHVSRVAVLDLELSSQEYDITPFVEHATWLQLTEGS</sequence>
<feature type="compositionally biased region" description="Pro residues" evidence="1">
    <location>
        <begin position="886"/>
        <end position="896"/>
    </location>
</feature>
<feature type="region of interest" description="Disordered" evidence="1">
    <location>
        <begin position="580"/>
        <end position="606"/>
    </location>
</feature>
<feature type="region of interest" description="Disordered" evidence="1">
    <location>
        <begin position="274"/>
        <end position="373"/>
    </location>
</feature>
<dbReference type="Proteomes" id="UP000001072">
    <property type="component" value="Unassembled WGS sequence"/>
</dbReference>
<dbReference type="GeneID" id="18937362"/>
<dbReference type="eggNOG" id="ENOG502QQDI">
    <property type="taxonomic scope" value="Eukaryota"/>
</dbReference>
<name>F4RDB5_MELLP</name>
<feature type="compositionally biased region" description="Acidic residues" evidence="1">
    <location>
        <begin position="1012"/>
        <end position="1036"/>
    </location>
</feature>
<feature type="compositionally biased region" description="Polar residues" evidence="1">
    <location>
        <begin position="992"/>
        <end position="1010"/>
    </location>
</feature>
<feature type="compositionally biased region" description="Pro residues" evidence="1">
    <location>
        <begin position="33"/>
        <end position="42"/>
    </location>
</feature>
<feature type="compositionally biased region" description="Polar residues" evidence="1">
    <location>
        <begin position="361"/>
        <end position="373"/>
    </location>
</feature>
<reference evidence="3" key="1">
    <citation type="journal article" date="2011" name="Proc. Natl. Acad. Sci. U.S.A.">
        <title>Obligate biotrophy features unraveled by the genomic analysis of rust fungi.</title>
        <authorList>
            <person name="Duplessis S."/>
            <person name="Cuomo C.A."/>
            <person name="Lin Y.-C."/>
            <person name="Aerts A."/>
            <person name="Tisserant E."/>
            <person name="Veneault-Fourrey C."/>
            <person name="Joly D.L."/>
            <person name="Hacquard S."/>
            <person name="Amselem J."/>
            <person name="Cantarel B.L."/>
            <person name="Chiu R."/>
            <person name="Coutinho P.M."/>
            <person name="Feau N."/>
            <person name="Field M."/>
            <person name="Frey P."/>
            <person name="Gelhaye E."/>
            <person name="Goldberg J."/>
            <person name="Grabherr M.G."/>
            <person name="Kodira C.D."/>
            <person name="Kohler A."/>
            <person name="Kuees U."/>
            <person name="Lindquist E.A."/>
            <person name="Lucas S.M."/>
            <person name="Mago R."/>
            <person name="Mauceli E."/>
            <person name="Morin E."/>
            <person name="Murat C."/>
            <person name="Pangilinan J.L."/>
            <person name="Park R."/>
            <person name="Pearson M."/>
            <person name="Quesneville H."/>
            <person name="Rouhier N."/>
            <person name="Sakthikumar S."/>
            <person name="Salamov A.A."/>
            <person name="Schmutz J."/>
            <person name="Selles B."/>
            <person name="Shapiro H."/>
            <person name="Tanguay P."/>
            <person name="Tuskan G.A."/>
            <person name="Henrissat B."/>
            <person name="Van de Peer Y."/>
            <person name="Rouze P."/>
            <person name="Ellis J.G."/>
            <person name="Dodds P.N."/>
            <person name="Schein J.E."/>
            <person name="Zhong S."/>
            <person name="Hamelin R.C."/>
            <person name="Grigoriev I.V."/>
            <person name="Szabo L.J."/>
            <person name="Martin F."/>
        </authorList>
    </citation>
    <scope>NUCLEOTIDE SEQUENCE [LARGE SCALE GENOMIC DNA]</scope>
    <source>
        <strain evidence="3">98AG31 / pathotype 3-4-7</strain>
    </source>
</reference>
<feature type="region of interest" description="Disordered" evidence="1">
    <location>
        <begin position="1310"/>
        <end position="1337"/>
    </location>
</feature>